<gene>
    <name evidence="2" type="primary">metXA</name>
    <name evidence="6" type="ORF">SAMN05445756_1952</name>
</gene>
<evidence type="ECO:0000313" key="7">
    <source>
        <dbReference type="Proteomes" id="UP000198122"/>
    </source>
</evidence>
<comment type="pathway">
    <text evidence="2">Amino-acid biosynthesis; L-methionine biosynthesis via de novo pathway; O-acetyl-L-homoserine from L-homoserine: step 1/1.</text>
</comment>
<dbReference type="GO" id="GO:0004414">
    <property type="term" value="F:homoserine O-acetyltransferase activity"/>
    <property type="evidence" value="ECO:0007669"/>
    <property type="project" value="UniProtKB-UniRule"/>
</dbReference>
<evidence type="ECO:0000259" key="5">
    <source>
        <dbReference type="Pfam" id="PF00561"/>
    </source>
</evidence>
<dbReference type="HAMAP" id="MF_00296">
    <property type="entry name" value="MetX_acyltransf"/>
    <property type="match status" value="1"/>
</dbReference>
<dbReference type="Pfam" id="PF00561">
    <property type="entry name" value="Abhydrolase_1"/>
    <property type="match status" value="1"/>
</dbReference>
<evidence type="ECO:0000256" key="3">
    <source>
        <dbReference type="PIRSR" id="PIRSR000443-1"/>
    </source>
</evidence>
<dbReference type="AlphaFoldDB" id="A0A212U577"/>
<comment type="subunit">
    <text evidence="2">Homodimer.</text>
</comment>
<organism evidence="6 7">
    <name type="scientific">Kytococcus aerolatus</name>
    <dbReference type="NCBI Taxonomy" id="592308"/>
    <lineage>
        <taxon>Bacteria</taxon>
        <taxon>Bacillati</taxon>
        <taxon>Actinomycetota</taxon>
        <taxon>Actinomycetes</taxon>
        <taxon>Micrococcales</taxon>
        <taxon>Kytococcaceae</taxon>
        <taxon>Kytococcus</taxon>
    </lineage>
</organism>
<keyword evidence="7" id="KW-1185">Reference proteome</keyword>
<proteinExistence type="inferred from homology"/>
<dbReference type="PIRSF" id="PIRSF000443">
    <property type="entry name" value="Homoser_Ac_trans"/>
    <property type="match status" value="1"/>
</dbReference>
<accession>A0A212U577</accession>
<keyword evidence="2" id="KW-0028">Amino-acid biosynthesis</keyword>
<dbReference type="PANTHER" id="PTHR32268">
    <property type="entry name" value="HOMOSERINE O-ACETYLTRANSFERASE"/>
    <property type="match status" value="1"/>
</dbReference>
<dbReference type="InterPro" id="IPR008220">
    <property type="entry name" value="HAT_MetX-like"/>
</dbReference>
<dbReference type="GO" id="GO:0009086">
    <property type="term" value="P:methionine biosynthetic process"/>
    <property type="evidence" value="ECO:0007669"/>
    <property type="project" value="UniProtKB-UniRule"/>
</dbReference>
<keyword evidence="2" id="KW-0486">Methionine biosynthesis</keyword>
<dbReference type="Proteomes" id="UP000198122">
    <property type="component" value="Unassembled WGS sequence"/>
</dbReference>
<feature type="domain" description="AB hydrolase-1" evidence="5">
    <location>
        <begin position="68"/>
        <end position="353"/>
    </location>
</feature>
<dbReference type="PANTHER" id="PTHR32268:SF11">
    <property type="entry name" value="HOMOSERINE O-ACETYLTRANSFERASE"/>
    <property type="match status" value="1"/>
</dbReference>
<feature type="binding site" evidence="2">
    <location>
        <position position="242"/>
    </location>
    <ligand>
        <name>substrate</name>
    </ligand>
</feature>
<dbReference type="NCBIfam" id="TIGR01392">
    <property type="entry name" value="homoserO_Ac_trn"/>
    <property type="match status" value="1"/>
</dbReference>
<comment type="catalytic activity">
    <reaction evidence="2">
        <text>L-homoserine + acetyl-CoA = O-acetyl-L-homoserine + CoA</text>
        <dbReference type="Rhea" id="RHEA:13701"/>
        <dbReference type="ChEBI" id="CHEBI:57287"/>
        <dbReference type="ChEBI" id="CHEBI:57288"/>
        <dbReference type="ChEBI" id="CHEBI:57476"/>
        <dbReference type="ChEBI" id="CHEBI:57716"/>
        <dbReference type="EC" id="2.3.1.31"/>
    </reaction>
</comment>
<feature type="binding site" evidence="2">
    <location>
        <position position="353"/>
    </location>
    <ligand>
        <name>substrate</name>
    </ligand>
</feature>
<dbReference type="InterPro" id="IPR029058">
    <property type="entry name" value="AB_hydrolase_fold"/>
</dbReference>
<comment type="caution">
    <text evidence="2">Lacks conserved residue(s) required for the propagation of feature annotation.</text>
</comment>
<name>A0A212U577_9MICO</name>
<reference evidence="6 7" key="1">
    <citation type="submission" date="2017-06" db="EMBL/GenBank/DDBJ databases">
        <authorList>
            <person name="Kim H.J."/>
            <person name="Triplett B.A."/>
        </authorList>
    </citation>
    <scope>NUCLEOTIDE SEQUENCE [LARGE SCALE GENOMIC DNA]</scope>
    <source>
        <strain evidence="6 7">DSM 22179</strain>
    </source>
</reference>
<keyword evidence="2" id="KW-0963">Cytoplasm</keyword>
<comment type="function">
    <text evidence="2">Transfers an acetyl group from acetyl-CoA to L-homoserine, forming acetyl-L-homoserine.</text>
</comment>
<evidence type="ECO:0000313" key="6">
    <source>
        <dbReference type="EMBL" id="SNC73412.1"/>
    </source>
</evidence>
<evidence type="ECO:0000256" key="1">
    <source>
        <dbReference type="ARBA" id="ARBA00022679"/>
    </source>
</evidence>
<dbReference type="UniPathway" id="UPA00051">
    <property type="reaction ID" value="UER00074"/>
</dbReference>
<dbReference type="GO" id="GO:0009092">
    <property type="term" value="P:homoserine metabolic process"/>
    <property type="evidence" value="ECO:0007669"/>
    <property type="project" value="TreeGrafter"/>
</dbReference>
<feature type="active site" evidence="2 3">
    <location>
        <position position="352"/>
    </location>
</feature>
<comment type="subcellular location">
    <subcellularLocation>
        <location evidence="2">Cytoplasm</location>
    </subcellularLocation>
</comment>
<feature type="region of interest" description="Disordered" evidence="4">
    <location>
        <begin position="1"/>
        <end position="21"/>
    </location>
</feature>
<dbReference type="SUPFAM" id="SSF53474">
    <property type="entry name" value="alpha/beta-Hydrolases"/>
    <property type="match status" value="1"/>
</dbReference>
<evidence type="ECO:0000256" key="4">
    <source>
        <dbReference type="SAM" id="MobiDB-lite"/>
    </source>
</evidence>
<feature type="active site" evidence="2 3">
    <location>
        <position position="324"/>
    </location>
</feature>
<keyword evidence="1 2" id="KW-0808">Transferase</keyword>
<dbReference type="InterPro" id="IPR000073">
    <property type="entry name" value="AB_hydrolase_1"/>
</dbReference>
<dbReference type="GO" id="GO:0005737">
    <property type="term" value="C:cytoplasm"/>
    <property type="evidence" value="ECO:0007669"/>
    <property type="project" value="UniProtKB-SubCell"/>
</dbReference>
<comment type="similarity">
    <text evidence="2">Belongs to the AB hydrolase superfamily. MetX family.</text>
</comment>
<dbReference type="EC" id="2.3.1.31" evidence="2"/>
<dbReference type="EMBL" id="FYEZ01000003">
    <property type="protein sequence ID" value="SNC73412.1"/>
    <property type="molecule type" value="Genomic_DNA"/>
</dbReference>
<sequence length="371" mass="38034">MTAVLSPARPGSARTAGPAPLVGVGGCPAPRHDLLRLGRLVCEGGGVVPDLQVSVRRWGAPPRADGSNVVLLLHALTGDSHVAGPGGPAHSPTGWWPGVLGVGAPVDTERFHVIAPDVLGGCSGTSGPAGASVPNALGGADFPEVTVRDQVAAEVRAVQALGIRRVAHVIGASAGGMRALEWAAQTAVPVDHAVVVAAPAASSADLRAGLAVQRAAVTADPAWQGGYYAPQSGPTAGLALARQLAVLTYRSADGLEQRFGPDAGRLTAWLEHHGRSFVERFDAVSYLRLIGAMATHDLGRGRGGVQRALRHLPARVTAVAVSSDRFTTPDEVRSLARGTGGRYAVIESVHGHDGFLIETEQTATVLRSVLA</sequence>
<dbReference type="Gene3D" id="3.40.50.1820">
    <property type="entry name" value="alpha/beta hydrolase"/>
    <property type="match status" value="1"/>
</dbReference>
<feature type="active site" description="Nucleophile" evidence="2 3">
    <location>
        <position position="173"/>
    </location>
</feature>
<keyword evidence="2" id="KW-0012">Acyltransferase</keyword>
<evidence type="ECO:0000256" key="2">
    <source>
        <dbReference type="HAMAP-Rule" id="MF_00296"/>
    </source>
</evidence>
<protein>
    <recommendedName>
        <fullName evidence="2">Homoserine O-acetyltransferase</fullName>
        <shortName evidence="2">HAT</shortName>
        <ecNumber evidence="2">2.3.1.31</ecNumber>
    </recommendedName>
    <alternativeName>
        <fullName evidence="2">Homoserine transacetylase</fullName>
        <shortName evidence="2">HTA</shortName>
    </alternativeName>
</protein>